<sequence length="537" mass="61075">MDELAEQIGALATDPEDPEHSEANAPEELLINHLGANYSVYDPSDSLAFVIQQRVKTYHKGVQLTWVEKLGAASNDCLNRFSKELGIDGFFYTSLAGSVGSYGSSYFAAAHLHEIGPALFFAPFRRKEEAREAWQRATVEEKIRLGSLYWKNRTLTPDTPVLPIWTTSAYVRPMTTGPDDVTSLGKVLASTPFPTVKHLQNKGLIDDTVDPLTGTTRGPLCSILESQIMIASAEDYRRQAGKNTRRFWYKSIEYMRRNRVTRSGTWAQQQKLEEQDQIKAFIRAIRDWIRTAPEDQVSYQDACGWAPVAIHNLRIDLTDPITLFAKPNGRWQLASSKTQIKRIRRMKKADSGSDSDDDFDDDAGPKPGPGTSTLMARFLNFQPFDVADKDRKPLPSGDRANSWSAEEDEIVRLVSKGYRNREILQYLPPTRSAQTLNRRVNALQVTVKGGMGYSMPETENRLIRRYRLRQPLPLDVQQRTSSKPSMPFSVEELQFLRFMYEKGRSTRYMASYLPGVRTHVQISNNLRSMDMPLRYEN</sequence>
<name>A0ACC3N4P3_9PEZI</name>
<proteinExistence type="predicted"/>
<evidence type="ECO:0000313" key="2">
    <source>
        <dbReference type="Proteomes" id="UP001281147"/>
    </source>
</evidence>
<evidence type="ECO:0000313" key="1">
    <source>
        <dbReference type="EMBL" id="KAK3708397.1"/>
    </source>
</evidence>
<reference evidence="1" key="1">
    <citation type="submission" date="2023-07" db="EMBL/GenBank/DDBJ databases">
        <title>Black Yeasts Isolated from many extreme environments.</title>
        <authorList>
            <person name="Coleine C."/>
            <person name="Stajich J.E."/>
            <person name="Selbmann L."/>
        </authorList>
    </citation>
    <scope>NUCLEOTIDE SEQUENCE</scope>
    <source>
        <strain evidence="1">CCFEE 5714</strain>
    </source>
</reference>
<dbReference type="Proteomes" id="UP001281147">
    <property type="component" value="Unassembled WGS sequence"/>
</dbReference>
<comment type="caution">
    <text evidence="1">The sequence shown here is derived from an EMBL/GenBank/DDBJ whole genome shotgun (WGS) entry which is preliminary data.</text>
</comment>
<organism evidence="1 2">
    <name type="scientific">Vermiconidia calcicola</name>
    <dbReference type="NCBI Taxonomy" id="1690605"/>
    <lineage>
        <taxon>Eukaryota</taxon>
        <taxon>Fungi</taxon>
        <taxon>Dikarya</taxon>
        <taxon>Ascomycota</taxon>
        <taxon>Pezizomycotina</taxon>
        <taxon>Dothideomycetes</taxon>
        <taxon>Dothideomycetidae</taxon>
        <taxon>Mycosphaerellales</taxon>
        <taxon>Extremaceae</taxon>
        <taxon>Vermiconidia</taxon>
    </lineage>
</organism>
<protein>
    <submittedName>
        <fullName evidence="1">Uncharacterized protein</fullName>
    </submittedName>
</protein>
<keyword evidence="2" id="KW-1185">Reference proteome</keyword>
<accession>A0ACC3N4P3</accession>
<dbReference type="EMBL" id="JAUTXU010000101">
    <property type="protein sequence ID" value="KAK3708397.1"/>
    <property type="molecule type" value="Genomic_DNA"/>
</dbReference>
<gene>
    <name evidence="1" type="ORF">LTR37_011493</name>
</gene>